<sequence>MGKRSSQRKNAAMMDSDDDNSSVSSTSTMRSDHISVSVNEDMQVDRDSFLIATCNISLWKRNKDDRSIRMAAGEALALIFEIGSLEKFTAGAKTSSDGSTEVENKSREYVHIQGLKAKIVNQARNLSAEAGGKSSAKKDLSSQRNTFRDILEYFEDGYSPEISIKIGGESLQTSTWSQMIQLNFLKRFLGGGFIKHMQENELLQDVLGFNPKKKNLLESEHRLSGSEKRMFKSPNSVQNKARTQLLNKQRMLSEGKNIGRFAANLGDDA</sequence>
<evidence type="ECO:0000313" key="5">
    <source>
        <dbReference type="Proteomes" id="UP000315295"/>
    </source>
</evidence>
<name>A0A540NIA1_MALBA</name>
<proteinExistence type="predicted"/>
<dbReference type="InterPro" id="IPR007701">
    <property type="entry name" value="Interferon-rel_develop_reg_N"/>
</dbReference>
<dbReference type="Proteomes" id="UP000315295">
    <property type="component" value="Unassembled WGS sequence"/>
</dbReference>
<gene>
    <name evidence="4" type="ORF">C1H46_003669</name>
</gene>
<accession>A0A540NIA1</accession>
<dbReference type="EMBL" id="VIEB01000037">
    <property type="protein sequence ID" value="TQE10766.1"/>
    <property type="molecule type" value="Genomic_DNA"/>
</dbReference>
<dbReference type="Pfam" id="PF04836">
    <property type="entry name" value="IFRD_C"/>
    <property type="match status" value="1"/>
</dbReference>
<feature type="region of interest" description="Disordered" evidence="1">
    <location>
        <begin position="1"/>
        <end position="34"/>
    </location>
</feature>
<comment type="caution">
    <text evidence="4">The sequence shown here is derived from an EMBL/GenBank/DDBJ whole genome shotgun (WGS) entry which is preliminary data.</text>
</comment>
<dbReference type="STRING" id="106549.A0A540NIA1"/>
<evidence type="ECO:0000259" key="3">
    <source>
        <dbReference type="Pfam" id="PF05004"/>
    </source>
</evidence>
<dbReference type="InterPro" id="IPR039777">
    <property type="entry name" value="IFRD"/>
</dbReference>
<dbReference type="PANTHER" id="PTHR12354">
    <property type="entry name" value="INTERFERON-RELATED DEVELOPMENTAL REGULATOR"/>
    <property type="match status" value="1"/>
</dbReference>
<feature type="domain" description="Interferon-related developmental regulator N-terminal" evidence="3">
    <location>
        <begin position="63"/>
        <end position="155"/>
    </location>
</feature>
<dbReference type="InterPro" id="IPR006921">
    <property type="entry name" value="Interferon-rel_develop_reg_C"/>
</dbReference>
<evidence type="ECO:0008006" key="6">
    <source>
        <dbReference type="Google" id="ProtNLM"/>
    </source>
</evidence>
<evidence type="ECO:0000256" key="1">
    <source>
        <dbReference type="SAM" id="MobiDB-lite"/>
    </source>
</evidence>
<dbReference type="Pfam" id="PF05004">
    <property type="entry name" value="IFRD"/>
    <property type="match status" value="1"/>
</dbReference>
<dbReference type="AlphaFoldDB" id="A0A540NIA1"/>
<keyword evidence="5" id="KW-1185">Reference proteome</keyword>
<reference evidence="4 5" key="1">
    <citation type="journal article" date="2019" name="G3 (Bethesda)">
        <title>Sequencing of a Wild Apple (Malus baccata) Genome Unravels the Differences Between Cultivated and Wild Apple Species Regarding Disease Resistance and Cold Tolerance.</title>
        <authorList>
            <person name="Chen X."/>
        </authorList>
    </citation>
    <scope>NUCLEOTIDE SEQUENCE [LARGE SCALE GENOMIC DNA]</scope>
    <source>
        <strain evidence="5">cv. Shandingzi</strain>
        <tissue evidence="4">Leaves</tissue>
    </source>
</reference>
<protein>
    <recommendedName>
        <fullName evidence="6">Interferon-related developmental regulator N-terminal domain-containing protein</fullName>
    </recommendedName>
</protein>
<evidence type="ECO:0000259" key="2">
    <source>
        <dbReference type="Pfam" id="PF04836"/>
    </source>
</evidence>
<evidence type="ECO:0000313" key="4">
    <source>
        <dbReference type="EMBL" id="TQE10766.1"/>
    </source>
</evidence>
<organism evidence="4 5">
    <name type="scientific">Malus baccata</name>
    <name type="common">Siberian crab apple</name>
    <name type="synonym">Pyrus baccata</name>
    <dbReference type="NCBI Taxonomy" id="106549"/>
    <lineage>
        <taxon>Eukaryota</taxon>
        <taxon>Viridiplantae</taxon>
        <taxon>Streptophyta</taxon>
        <taxon>Embryophyta</taxon>
        <taxon>Tracheophyta</taxon>
        <taxon>Spermatophyta</taxon>
        <taxon>Magnoliopsida</taxon>
        <taxon>eudicotyledons</taxon>
        <taxon>Gunneridae</taxon>
        <taxon>Pentapetalae</taxon>
        <taxon>rosids</taxon>
        <taxon>fabids</taxon>
        <taxon>Rosales</taxon>
        <taxon>Rosaceae</taxon>
        <taxon>Amygdaloideae</taxon>
        <taxon>Maleae</taxon>
        <taxon>Malus</taxon>
    </lineage>
</organism>
<dbReference type="PANTHER" id="PTHR12354:SF1">
    <property type="entry name" value="INTERFERON-RELATED DEVELOPMENTAL REGULATOR 1"/>
    <property type="match status" value="1"/>
</dbReference>
<feature type="domain" description="Interferon-related developmental regulator C-terminal" evidence="2">
    <location>
        <begin position="200"/>
        <end position="253"/>
    </location>
</feature>